<dbReference type="Proteomes" id="UP000261340">
    <property type="component" value="Unplaced"/>
</dbReference>
<sequence length="67" mass="8077">LRWAQPSLTRHRRLRRIWTYSTTVWRCITRVTVVLLSPNSSHFLKECLTPARRQKLEAYTAKKLAFY</sequence>
<reference evidence="1" key="2">
    <citation type="submission" date="2025-09" db="UniProtKB">
        <authorList>
            <consortium name="Ensembl"/>
        </authorList>
    </citation>
    <scope>IDENTIFICATION</scope>
</reference>
<protein>
    <submittedName>
        <fullName evidence="1">Uncharacterized protein</fullName>
    </submittedName>
</protein>
<dbReference type="GeneTree" id="ENSGT00950000183209"/>
<organism evidence="1 2">
    <name type="scientific">Amphilophus citrinellus</name>
    <name type="common">Midas cichlid</name>
    <name type="synonym">Cichlasoma citrinellum</name>
    <dbReference type="NCBI Taxonomy" id="61819"/>
    <lineage>
        <taxon>Eukaryota</taxon>
        <taxon>Metazoa</taxon>
        <taxon>Chordata</taxon>
        <taxon>Craniata</taxon>
        <taxon>Vertebrata</taxon>
        <taxon>Euteleostomi</taxon>
        <taxon>Actinopterygii</taxon>
        <taxon>Neopterygii</taxon>
        <taxon>Teleostei</taxon>
        <taxon>Neoteleostei</taxon>
        <taxon>Acanthomorphata</taxon>
        <taxon>Ovalentaria</taxon>
        <taxon>Cichlomorphae</taxon>
        <taxon>Cichliformes</taxon>
        <taxon>Cichlidae</taxon>
        <taxon>New World cichlids</taxon>
        <taxon>Cichlasomatinae</taxon>
        <taxon>Heroini</taxon>
        <taxon>Amphilophus</taxon>
    </lineage>
</organism>
<evidence type="ECO:0000313" key="1">
    <source>
        <dbReference type="Ensembl" id="ENSACIP00000007295.1"/>
    </source>
</evidence>
<proteinExistence type="predicted"/>
<keyword evidence="2" id="KW-1185">Reference proteome</keyword>
<evidence type="ECO:0000313" key="2">
    <source>
        <dbReference type="Proteomes" id="UP000261340"/>
    </source>
</evidence>
<dbReference type="AlphaFoldDB" id="A0A3Q0RE97"/>
<dbReference type="Ensembl" id="ENSACIT00000007511.1">
    <property type="protein sequence ID" value="ENSACIP00000007295.1"/>
    <property type="gene ID" value="ENSACIG00000005679.1"/>
</dbReference>
<name>A0A3Q0RE97_AMPCI</name>
<reference evidence="1" key="1">
    <citation type="submission" date="2025-08" db="UniProtKB">
        <authorList>
            <consortium name="Ensembl"/>
        </authorList>
    </citation>
    <scope>IDENTIFICATION</scope>
</reference>
<accession>A0A3Q0RE97</accession>